<proteinExistence type="predicted"/>
<sequence length="785" mass="87882">MSYSEEFIDFIATIKGEAGICGDISKRAVAHCIMNRIGFGEWAQHTSIMGYLKNDFDALTDETDAVRQVRLEMKSNKISKSTQHIIDLVSPIYNRQEEDFTNGIVLYWSPKAQAQLHKDKPKIYKYPPAFVNSETEKVEIKGTENDDMSWHRYKGTSRFYLQFVDKSASPLVNSRVSVGYKKTKVVPTLSNLLTNSQGKIRSILVKGGWGARITVDGKPVVDNNQKPVLLIADGKNHSAVLVVANGISGIKSQTDIHTQQPTPSQKPEPVKLENKASVEQNAKVSKSNDQQKNVNFSIKVIDSENKPIPNFSYFLKYKNAEKKHRVGANGIENSLKALSGEEITFLISGLDSKQEIIRFTAHEGMGEKTIKLNLHTFNILFRHKDTKKPITNLNLIQKYRNQIKQKKTDGNGKITVSAMPGFELNYKLRDERNLLTIKVDKNKSLRVIDVDSSAIEQASKNIKTGTKVVEIAQSKRQVPSSKHKQPVDKPVETHDSTPKRDENTAVSKDGHPKMVVNDSREVEFTVLTYDVKTNQLFNGGSYIVEYKGTKRSHVSGANGLGKKIHKGVINESIRIIVLESNKEKIIFDGKIENSMATINLKIQKAEVAKVEGVSVLFSGVNEEWRRNIVSEKTKKILAFLAKEAGMNKIYITSTIRTAESQANAMYSQNIRYTAPGEEVKRVRDECKAKNMRKEQTISKMVEKIIELQKQNKKVSKHCVSTEQYNKVNVVDIGLNSNGFGTNSHLNAQGKKFKQACKDAKLNGIISGFISGDEPGEGAMHIEITQ</sequence>
<dbReference type="EMBL" id="JAHPRE010000005">
    <property type="protein sequence ID" value="MCU4395774.1"/>
    <property type="molecule type" value="Genomic_DNA"/>
</dbReference>
<protein>
    <submittedName>
        <fullName evidence="2">Uncharacterized protein</fullName>
    </submittedName>
</protein>
<comment type="caution">
    <text evidence="2">The sequence shown here is derived from an EMBL/GenBank/DDBJ whole genome shotgun (WGS) entry which is preliminary data.</text>
</comment>
<evidence type="ECO:0000313" key="2">
    <source>
        <dbReference type="EMBL" id="MCU4395774.1"/>
    </source>
</evidence>
<dbReference type="AlphaFoldDB" id="A0AAW5R8D6"/>
<dbReference type="RefSeq" id="WP_004910030.1">
    <property type="nucleotide sequence ID" value="NZ_BBSD01000157.1"/>
</dbReference>
<feature type="compositionally biased region" description="Basic and acidic residues" evidence="1">
    <location>
        <begin position="485"/>
        <end position="513"/>
    </location>
</feature>
<name>A0AAW5R8D6_ACIJU</name>
<reference evidence="2" key="1">
    <citation type="submission" date="2021-06" db="EMBL/GenBank/DDBJ databases">
        <title>Propagation of a rapidly emergent carbapenem-resistant Acinetobacter baumannii lineage by various extra-hospital transmission networks.</title>
        <authorList>
            <person name="Calix J."/>
        </authorList>
    </citation>
    <scope>NUCLEOTIDE SEQUENCE</scope>
    <source>
        <strain evidence="2">WU_MDCI_Aw63</strain>
    </source>
</reference>
<accession>A0AAW5R8D6</accession>
<feature type="compositionally biased region" description="Polar residues" evidence="1">
    <location>
        <begin position="277"/>
        <end position="289"/>
    </location>
</feature>
<gene>
    <name evidence="2" type="ORF">KTH64_02040</name>
</gene>
<organism evidence="2 3">
    <name type="scientific">Acinetobacter junii</name>
    <dbReference type="NCBI Taxonomy" id="40215"/>
    <lineage>
        <taxon>Bacteria</taxon>
        <taxon>Pseudomonadati</taxon>
        <taxon>Pseudomonadota</taxon>
        <taxon>Gammaproteobacteria</taxon>
        <taxon>Moraxellales</taxon>
        <taxon>Moraxellaceae</taxon>
        <taxon>Acinetobacter</taxon>
    </lineage>
</organism>
<evidence type="ECO:0000313" key="3">
    <source>
        <dbReference type="Proteomes" id="UP001208534"/>
    </source>
</evidence>
<feature type="region of interest" description="Disordered" evidence="1">
    <location>
        <begin position="253"/>
        <end position="289"/>
    </location>
</feature>
<feature type="compositionally biased region" description="Polar residues" evidence="1">
    <location>
        <begin position="253"/>
        <end position="265"/>
    </location>
</feature>
<feature type="region of interest" description="Disordered" evidence="1">
    <location>
        <begin position="474"/>
        <end position="513"/>
    </location>
</feature>
<evidence type="ECO:0000256" key="1">
    <source>
        <dbReference type="SAM" id="MobiDB-lite"/>
    </source>
</evidence>
<dbReference type="Proteomes" id="UP001208534">
    <property type="component" value="Unassembled WGS sequence"/>
</dbReference>